<keyword evidence="4" id="KW-0234">DNA repair</keyword>
<dbReference type="InterPro" id="IPR011257">
    <property type="entry name" value="DNA_glycosylase"/>
</dbReference>
<protein>
    <recommendedName>
        <fullName evidence="2">DNA-3-methyladenine glycosylase II</fullName>
        <ecNumber evidence="2">3.2.2.21</ecNumber>
    </recommendedName>
</protein>
<dbReference type="GO" id="GO:0008725">
    <property type="term" value="F:DNA-3-methyladenine glycosylase activity"/>
    <property type="evidence" value="ECO:0007669"/>
    <property type="project" value="TreeGrafter"/>
</dbReference>
<comment type="catalytic activity">
    <reaction evidence="1">
        <text>Hydrolysis of alkylated DNA, releasing 3-methyladenine, 3-methylguanine, 7-methylguanine and 7-methyladenine.</text>
        <dbReference type="EC" id="3.2.2.21"/>
    </reaction>
</comment>
<dbReference type="EC" id="3.2.2.21" evidence="2"/>
<dbReference type="Gene3D" id="1.10.340.30">
    <property type="entry name" value="Hypothetical protein, domain 2"/>
    <property type="match status" value="1"/>
</dbReference>
<dbReference type="STRING" id="861298.SAMN04488136_14425"/>
<evidence type="ECO:0000313" key="7">
    <source>
        <dbReference type="Proteomes" id="UP000198854"/>
    </source>
</evidence>
<reference evidence="7" key="1">
    <citation type="submission" date="2016-10" db="EMBL/GenBank/DDBJ databases">
        <authorList>
            <person name="Varghese N."/>
            <person name="Submissions S."/>
        </authorList>
    </citation>
    <scope>NUCLEOTIDE SEQUENCE [LARGE SCALE GENOMIC DNA]</scope>
    <source>
        <strain evidence="7">CGMCC 1.10228</strain>
    </source>
</reference>
<gene>
    <name evidence="6" type="ORF">SAMN04488136_14425</name>
</gene>
<dbReference type="GO" id="GO:0032131">
    <property type="term" value="F:alkylated DNA binding"/>
    <property type="evidence" value="ECO:0007669"/>
    <property type="project" value="TreeGrafter"/>
</dbReference>
<feature type="domain" description="HhH-GPD" evidence="5">
    <location>
        <begin position="48"/>
        <end position="197"/>
    </location>
</feature>
<dbReference type="GO" id="GO:0032993">
    <property type="term" value="C:protein-DNA complex"/>
    <property type="evidence" value="ECO:0007669"/>
    <property type="project" value="TreeGrafter"/>
</dbReference>
<dbReference type="GO" id="GO:0043916">
    <property type="term" value="F:DNA-7-methylguanine glycosylase activity"/>
    <property type="evidence" value="ECO:0007669"/>
    <property type="project" value="TreeGrafter"/>
</dbReference>
<dbReference type="SMART" id="SM00478">
    <property type="entry name" value="ENDO3c"/>
    <property type="match status" value="1"/>
</dbReference>
<evidence type="ECO:0000259" key="5">
    <source>
        <dbReference type="SMART" id="SM00478"/>
    </source>
</evidence>
<keyword evidence="3" id="KW-0227">DNA damage</keyword>
<dbReference type="RefSeq" id="WP_176765675.1">
    <property type="nucleotide sequence ID" value="NZ_FNDD01000044.1"/>
</dbReference>
<dbReference type="PANTHER" id="PTHR43003">
    <property type="entry name" value="DNA-3-METHYLADENINE GLYCOSYLASE"/>
    <property type="match status" value="1"/>
</dbReference>
<evidence type="ECO:0000256" key="4">
    <source>
        <dbReference type="ARBA" id="ARBA00023204"/>
    </source>
</evidence>
<organism evidence="6 7">
    <name type="scientific">Vibrio xiamenensis</name>
    <dbReference type="NCBI Taxonomy" id="861298"/>
    <lineage>
        <taxon>Bacteria</taxon>
        <taxon>Pseudomonadati</taxon>
        <taxon>Pseudomonadota</taxon>
        <taxon>Gammaproteobacteria</taxon>
        <taxon>Vibrionales</taxon>
        <taxon>Vibrionaceae</taxon>
        <taxon>Vibrio</taxon>
    </lineage>
</organism>
<dbReference type="Proteomes" id="UP000198854">
    <property type="component" value="Unassembled WGS sequence"/>
</dbReference>
<dbReference type="InterPro" id="IPR051912">
    <property type="entry name" value="Alkylbase_DNA_Glycosylase/TA"/>
</dbReference>
<sequence length="204" mass="22704">MSIEVHQALLAQLGDYPQLKRVIEHNGMREITPHRPEELLHYLARAVAGQQLSTTAARTIWSRVETLLKKHQGLPELLVDEHYQALRDCGLSNAKVKTILGVNQALQSGQISPEIFTCQDGEFIRAQLVSLWGIGHWTAEMALMFFFALPNVWSPGDAALMRGLNLIADKEGVSADDILAAASPYHSYLALHIWAMLDAELLKD</sequence>
<dbReference type="PANTHER" id="PTHR43003:SF5">
    <property type="entry name" value="DNA-3-METHYLADENINE GLYCOSYLASE"/>
    <property type="match status" value="1"/>
</dbReference>
<keyword evidence="7" id="KW-1185">Reference proteome</keyword>
<dbReference type="Gene3D" id="1.10.1670.40">
    <property type="match status" value="1"/>
</dbReference>
<dbReference type="GO" id="GO:0006307">
    <property type="term" value="P:DNA alkylation repair"/>
    <property type="evidence" value="ECO:0007669"/>
    <property type="project" value="TreeGrafter"/>
</dbReference>
<dbReference type="InterPro" id="IPR003265">
    <property type="entry name" value="HhH-GPD_domain"/>
</dbReference>
<dbReference type="SUPFAM" id="SSF48150">
    <property type="entry name" value="DNA-glycosylase"/>
    <property type="match status" value="1"/>
</dbReference>
<dbReference type="AlphaFoldDB" id="A0A1G8H309"/>
<evidence type="ECO:0000256" key="1">
    <source>
        <dbReference type="ARBA" id="ARBA00000086"/>
    </source>
</evidence>
<dbReference type="EMBL" id="FNDD01000044">
    <property type="protein sequence ID" value="SDI01045.1"/>
    <property type="molecule type" value="Genomic_DNA"/>
</dbReference>
<evidence type="ECO:0000256" key="2">
    <source>
        <dbReference type="ARBA" id="ARBA00012000"/>
    </source>
</evidence>
<evidence type="ECO:0000256" key="3">
    <source>
        <dbReference type="ARBA" id="ARBA00022763"/>
    </source>
</evidence>
<dbReference type="GO" id="GO:0005737">
    <property type="term" value="C:cytoplasm"/>
    <property type="evidence" value="ECO:0007669"/>
    <property type="project" value="TreeGrafter"/>
</dbReference>
<evidence type="ECO:0000313" key="6">
    <source>
        <dbReference type="EMBL" id="SDI01045.1"/>
    </source>
</evidence>
<accession>A0A1G8H309</accession>
<name>A0A1G8H309_9VIBR</name>
<dbReference type="GO" id="GO:0006285">
    <property type="term" value="P:base-excision repair, AP site formation"/>
    <property type="evidence" value="ECO:0007669"/>
    <property type="project" value="TreeGrafter"/>
</dbReference>
<proteinExistence type="predicted"/>